<proteinExistence type="inferred from homology"/>
<organism evidence="3 4">
    <name type="scientific">Oedothorax gibbosus</name>
    <dbReference type="NCBI Taxonomy" id="931172"/>
    <lineage>
        <taxon>Eukaryota</taxon>
        <taxon>Metazoa</taxon>
        <taxon>Ecdysozoa</taxon>
        <taxon>Arthropoda</taxon>
        <taxon>Chelicerata</taxon>
        <taxon>Arachnida</taxon>
        <taxon>Araneae</taxon>
        <taxon>Araneomorphae</taxon>
        <taxon>Entelegynae</taxon>
        <taxon>Araneoidea</taxon>
        <taxon>Linyphiidae</taxon>
        <taxon>Erigoninae</taxon>
        <taxon>Oedothorax</taxon>
    </lineage>
</organism>
<dbReference type="AlphaFoldDB" id="A0AAV6UBJ2"/>
<dbReference type="EMBL" id="JAFNEN010000535">
    <property type="protein sequence ID" value="KAG8181104.1"/>
    <property type="molecule type" value="Genomic_DNA"/>
</dbReference>
<evidence type="ECO:0000256" key="1">
    <source>
        <dbReference type="ARBA" id="ARBA00008738"/>
    </source>
</evidence>
<reference evidence="3 4" key="1">
    <citation type="journal article" date="2022" name="Nat. Ecol. Evol.">
        <title>A masculinizing supergene underlies an exaggerated male reproductive morph in a spider.</title>
        <authorList>
            <person name="Hendrickx F."/>
            <person name="De Corte Z."/>
            <person name="Sonet G."/>
            <person name="Van Belleghem S.M."/>
            <person name="Kostlbacher S."/>
            <person name="Vangestel C."/>
        </authorList>
    </citation>
    <scope>NUCLEOTIDE SEQUENCE [LARGE SCALE GENOMIC DNA]</scope>
    <source>
        <strain evidence="3">W744_W776</strain>
    </source>
</reference>
<evidence type="ECO:0000256" key="2">
    <source>
        <dbReference type="SAM" id="MobiDB-lite"/>
    </source>
</evidence>
<dbReference type="GO" id="GO:0008017">
    <property type="term" value="F:microtubule binding"/>
    <property type="evidence" value="ECO:0007669"/>
    <property type="project" value="InterPro"/>
</dbReference>
<keyword evidence="4" id="KW-1185">Reference proteome</keyword>
<evidence type="ECO:0000313" key="4">
    <source>
        <dbReference type="Proteomes" id="UP000827092"/>
    </source>
</evidence>
<dbReference type="Proteomes" id="UP000827092">
    <property type="component" value="Unassembled WGS sequence"/>
</dbReference>
<dbReference type="PANTHER" id="PTHR31516:SF17">
    <property type="entry name" value="STABILIZER OF AXONEMAL MICROTUBULES 2"/>
    <property type="match status" value="1"/>
</dbReference>
<name>A0AAV6UBJ2_9ARAC</name>
<dbReference type="GO" id="GO:0005856">
    <property type="term" value="C:cytoskeleton"/>
    <property type="evidence" value="ECO:0007669"/>
    <property type="project" value="TreeGrafter"/>
</dbReference>
<feature type="compositionally biased region" description="Basic and acidic residues" evidence="2">
    <location>
        <begin position="266"/>
        <end position="277"/>
    </location>
</feature>
<protein>
    <submittedName>
        <fullName evidence="3">Uncharacterized protein</fullName>
    </submittedName>
</protein>
<dbReference type="PANTHER" id="PTHR31516">
    <property type="entry name" value="STABILIZER OF AXONEMAL MICROTUBULES 2"/>
    <property type="match status" value="1"/>
</dbReference>
<evidence type="ECO:0000313" key="3">
    <source>
        <dbReference type="EMBL" id="KAG8181104.1"/>
    </source>
</evidence>
<sequence length="300" mass="35064">MKNLKVQLHICHTCKCPANCENVPHSNEYVPDTGPSYDMFDLLAQNMPPQKFRKQKLNVGNATPATYRNDYCRNKRKLPPPPELYLPFHSLFIPEGKMCCKTTHKTDFRPYKEKEIKSSEIRTHRDNIVCSKLKFQGKSESKSAYTKKRTVVQNESEVRRRKQNKENIKIPDLKMESSTTYKSAYKRPKNFLKTEILKPKNPRQILPPLENSTQYKCDFKKPKKVENENFKKTSVFHPPTVPMENKTTYKKDFNNKNPPSKTSRKRSTDEQDSSKTDKENCCCQCLNITLKGCFDHKETN</sequence>
<accession>A0AAV6UBJ2</accession>
<feature type="region of interest" description="Disordered" evidence="2">
    <location>
        <begin position="234"/>
        <end position="277"/>
    </location>
</feature>
<dbReference type="InterPro" id="IPR033336">
    <property type="entry name" value="SAXO1/2"/>
</dbReference>
<comment type="caution">
    <text evidence="3">The sequence shown here is derived from an EMBL/GenBank/DDBJ whole genome shotgun (WGS) entry which is preliminary data.</text>
</comment>
<comment type="similarity">
    <text evidence="1">Belongs to the FAM154 family.</text>
</comment>
<gene>
    <name evidence="3" type="ORF">JTE90_003153</name>
</gene>